<gene>
    <name evidence="1" type="ORF">P7H00_01250</name>
</gene>
<dbReference type="AlphaFoldDB" id="A0AAE4HYE2"/>
<name>A0AAE4HYE2_9ENTE</name>
<comment type="caution">
    <text evidence="1">The sequence shown here is derived from an EMBL/GenBank/DDBJ whole genome shotgun (WGS) entry which is preliminary data.</text>
</comment>
<evidence type="ECO:0000313" key="2">
    <source>
        <dbReference type="Proteomes" id="UP001180842"/>
    </source>
</evidence>
<organism evidence="1 2">
    <name type="scientific">Enterococcus pseudoavium</name>
    <dbReference type="NCBI Taxonomy" id="44007"/>
    <lineage>
        <taxon>Bacteria</taxon>
        <taxon>Bacillati</taxon>
        <taxon>Bacillota</taxon>
        <taxon>Bacilli</taxon>
        <taxon>Lactobacillales</taxon>
        <taxon>Enterococcaceae</taxon>
        <taxon>Enterococcus</taxon>
    </lineage>
</organism>
<dbReference type="RefSeq" id="WP_311796410.1">
    <property type="nucleotide sequence ID" value="NZ_JARQAI010000001.1"/>
</dbReference>
<accession>A0AAE4HYE2</accession>
<protein>
    <submittedName>
        <fullName evidence="1">Uncharacterized protein</fullName>
    </submittedName>
</protein>
<proteinExistence type="predicted"/>
<evidence type="ECO:0000313" key="1">
    <source>
        <dbReference type="EMBL" id="MDT2735756.1"/>
    </source>
</evidence>
<dbReference type="EMBL" id="JARQAI010000001">
    <property type="protein sequence ID" value="MDT2735756.1"/>
    <property type="molecule type" value="Genomic_DNA"/>
</dbReference>
<reference evidence="1" key="1">
    <citation type="submission" date="2023-03" db="EMBL/GenBank/DDBJ databases">
        <authorList>
            <person name="Shen W."/>
            <person name="Cai J."/>
        </authorList>
    </citation>
    <scope>NUCLEOTIDE SEQUENCE</scope>
    <source>
        <strain evidence="1">P69-2</strain>
    </source>
</reference>
<dbReference type="Proteomes" id="UP001180842">
    <property type="component" value="Unassembled WGS sequence"/>
</dbReference>
<sequence>MSKTLLEKQYDPTGKPTGRILMIDRWGFKEIPIDTPILSHAATVGAGNDMDREITISVLTDVNGDNNPRWISFEAQQVWLVFNDRFNEDGTPKAIFAS</sequence>